<dbReference type="PANTHER" id="PTHR23044:SF61">
    <property type="entry name" value="3'-5' EXORIBONUCLEASE 1-RELATED"/>
    <property type="match status" value="1"/>
</dbReference>
<dbReference type="Pfam" id="PF00929">
    <property type="entry name" value="RNase_T"/>
    <property type="match status" value="1"/>
</dbReference>
<evidence type="ECO:0000259" key="4">
    <source>
        <dbReference type="Pfam" id="PF00929"/>
    </source>
</evidence>
<gene>
    <name evidence="5" type="primary">Eri2</name>
</gene>
<dbReference type="InterPro" id="IPR012337">
    <property type="entry name" value="RNaseH-like_sf"/>
</dbReference>
<evidence type="ECO:0000313" key="5">
    <source>
        <dbReference type="Ensembl" id="ENSPEMP00000003733.2"/>
    </source>
</evidence>
<dbReference type="InterPro" id="IPR013520">
    <property type="entry name" value="Ribonucl_H"/>
</dbReference>
<evidence type="ECO:0000256" key="3">
    <source>
        <dbReference type="ARBA" id="ARBA00022839"/>
    </source>
</evidence>
<reference evidence="5" key="3">
    <citation type="submission" date="2025-09" db="UniProtKB">
        <authorList>
            <consortium name="Ensembl"/>
        </authorList>
    </citation>
    <scope>IDENTIFICATION</scope>
</reference>
<evidence type="ECO:0000256" key="1">
    <source>
        <dbReference type="ARBA" id="ARBA00022722"/>
    </source>
</evidence>
<keyword evidence="6" id="KW-1185">Reference proteome</keyword>
<organism evidence="5 6">
    <name type="scientific">Peromyscus maniculatus bairdii</name>
    <name type="common">Prairie deer mouse</name>
    <dbReference type="NCBI Taxonomy" id="230844"/>
    <lineage>
        <taxon>Eukaryota</taxon>
        <taxon>Metazoa</taxon>
        <taxon>Chordata</taxon>
        <taxon>Craniata</taxon>
        <taxon>Vertebrata</taxon>
        <taxon>Euteleostomi</taxon>
        <taxon>Mammalia</taxon>
        <taxon>Eutheria</taxon>
        <taxon>Euarchontoglires</taxon>
        <taxon>Glires</taxon>
        <taxon>Rodentia</taxon>
        <taxon>Myomorpha</taxon>
        <taxon>Muroidea</taxon>
        <taxon>Cricetidae</taxon>
        <taxon>Neotominae</taxon>
        <taxon>Peromyscus</taxon>
    </lineage>
</organism>
<keyword evidence="2" id="KW-0378">Hydrolase</keyword>
<dbReference type="SUPFAM" id="SSF53098">
    <property type="entry name" value="Ribonuclease H-like"/>
    <property type="match status" value="1"/>
</dbReference>
<proteinExistence type="predicted"/>
<keyword evidence="1" id="KW-0540">Nuclease</keyword>
<dbReference type="Ensembl" id="ENSPEMT00000006596.2">
    <property type="protein sequence ID" value="ENSPEMP00000003733.2"/>
    <property type="gene ID" value="ENSPEMG00000005439.2"/>
</dbReference>
<accession>A0A8C8T849</accession>
<dbReference type="Proteomes" id="UP000694547">
    <property type="component" value="Chromosome 1"/>
</dbReference>
<reference evidence="5" key="2">
    <citation type="submission" date="2025-08" db="UniProtKB">
        <authorList>
            <consortium name="Ensembl"/>
        </authorList>
    </citation>
    <scope>IDENTIFICATION</scope>
</reference>
<dbReference type="PANTHER" id="PTHR23044">
    <property type="entry name" value="3'-5' EXONUCLEASE ERI1-RELATED"/>
    <property type="match status" value="1"/>
</dbReference>
<name>A0A8C8T849_PERMB</name>
<dbReference type="GO" id="GO:0000175">
    <property type="term" value="F:3'-5'-RNA exonuclease activity"/>
    <property type="evidence" value="ECO:0007669"/>
    <property type="project" value="InterPro"/>
</dbReference>
<evidence type="ECO:0000256" key="2">
    <source>
        <dbReference type="ARBA" id="ARBA00022801"/>
    </source>
</evidence>
<reference evidence="5 6" key="1">
    <citation type="submission" date="2018-10" db="EMBL/GenBank/DDBJ databases">
        <title>Improved assembly of the deer mouse Peromyscus maniculatus genome.</title>
        <authorList>
            <person name="Lassance J.-M."/>
            <person name="Hoekstra H.E."/>
        </authorList>
    </citation>
    <scope>NUCLEOTIDE SEQUENCE [LARGE SCALE GENOMIC DNA]</scope>
</reference>
<feature type="domain" description="Exonuclease" evidence="4">
    <location>
        <begin position="25"/>
        <end position="97"/>
    </location>
</feature>
<evidence type="ECO:0000313" key="6">
    <source>
        <dbReference type="Proteomes" id="UP000694547"/>
    </source>
</evidence>
<dbReference type="GeneTree" id="ENSGT00530000063205"/>
<dbReference type="AlphaFoldDB" id="A0A8C8T849"/>
<sequence length="171" mass="19528">MATKRLARRLGLIRRKSVAPASGNPGRSRFIEFPAVLLSTATGEIESEFHAYVQPQEHPILSEFCTELTGIKQVQVDEGVPLKICLSQFCKWIHKIQQQKKIVFTTGDSEPSSEVKLCAFVTWSDWDLGVCLEYECRRKQLLKPVFLNSWIDLRATYKVRSKMGACSLCFW</sequence>
<protein>
    <submittedName>
        <fullName evidence="5">Exoribonuclease 2</fullName>
    </submittedName>
</protein>
<dbReference type="InterPro" id="IPR051274">
    <property type="entry name" value="3-5_Exoribonuclease"/>
</dbReference>
<dbReference type="InterPro" id="IPR036397">
    <property type="entry name" value="RNaseH_sf"/>
</dbReference>
<dbReference type="InterPro" id="IPR047201">
    <property type="entry name" value="ERI-1_3'hExo-like"/>
</dbReference>
<keyword evidence="3" id="KW-0269">Exonuclease</keyword>
<dbReference type="Gene3D" id="3.30.420.10">
    <property type="entry name" value="Ribonuclease H-like superfamily/Ribonuclease H"/>
    <property type="match status" value="1"/>
</dbReference>
<dbReference type="CDD" id="cd06133">
    <property type="entry name" value="ERI-1_3'hExo_like"/>
    <property type="match status" value="1"/>
</dbReference>
<dbReference type="GO" id="GO:0003676">
    <property type="term" value="F:nucleic acid binding"/>
    <property type="evidence" value="ECO:0007669"/>
    <property type="project" value="InterPro"/>
</dbReference>